<organism evidence="3 4">
    <name type="scientific">Litoribacter ruber</name>
    <dbReference type="NCBI Taxonomy" id="702568"/>
    <lineage>
        <taxon>Bacteria</taxon>
        <taxon>Pseudomonadati</taxon>
        <taxon>Bacteroidota</taxon>
        <taxon>Cytophagia</taxon>
        <taxon>Cytophagales</taxon>
        <taxon>Cyclobacteriaceae</taxon>
        <taxon>Litoribacter</taxon>
    </lineage>
</organism>
<name>A0AAP2G5Z3_9BACT</name>
<evidence type="ECO:0000259" key="2">
    <source>
        <dbReference type="Pfam" id="PF17116"/>
    </source>
</evidence>
<feature type="chain" id="PRO_5042935258" evidence="1">
    <location>
        <begin position="20"/>
        <end position="420"/>
    </location>
</feature>
<dbReference type="EMBL" id="JAHCMY010000008">
    <property type="protein sequence ID" value="MBS9525113.1"/>
    <property type="molecule type" value="Genomic_DNA"/>
</dbReference>
<comment type="caution">
    <text evidence="3">The sequence shown here is derived from an EMBL/GenBank/DDBJ whole genome shotgun (WGS) entry which is preliminary data.</text>
</comment>
<sequence length="420" mass="49205">MIKNYILLFLFLFSSAAFGQQLEDRVFEENIQSVRLYPRTQDFSSQFNSTVISMNNPVPLVLEFDDLAYDADMYSAKIIHCDADWTPSNLRDNDYLDQYNEFNVNDYEYSINTRIPYIHYTFQVPRLKRSGNYVLKVYRGRNEKEAILTKRFMVFNNQLPVGASIVPPSRTEDRREGQQLNINVNFNNRELVDPRSNIKVVIRQNQRWDNAIYGLTPTFIREDQKMIEYQLFDGSNVFEAGNEFRFIDLRYVRTRGQNVAKVEMEEDVVFAEAGVDKKRKGLAYVEYMDINGQFGIINVERQNHHLESEYMLVTFNLAADGLPTPPVILGALSNWGQEPEAQMELNTKTNTYQATLLLKQGWYDYQYGIPTGKGYDMESIEGNHFQTENEYEVFIYYRDMGSRYDELIGYTVVNPNKRRI</sequence>
<evidence type="ECO:0000313" key="4">
    <source>
        <dbReference type="Proteomes" id="UP001319104"/>
    </source>
</evidence>
<keyword evidence="4" id="KW-1185">Reference proteome</keyword>
<evidence type="ECO:0000256" key="1">
    <source>
        <dbReference type="SAM" id="SignalP"/>
    </source>
</evidence>
<feature type="domain" description="Type 9 secretion system plug protein N-terminal" evidence="2">
    <location>
        <begin position="31"/>
        <end position="155"/>
    </location>
</feature>
<reference evidence="3 4" key="1">
    <citation type="submission" date="2021-05" db="EMBL/GenBank/DDBJ databases">
        <authorList>
            <person name="Zhang Z.D."/>
            <person name="Osman G."/>
        </authorList>
    </citation>
    <scope>NUCLEOTIDE SEQUENCE [LARGE SCALE GENOMIC DNA]</scope>
    <source>
        <strain evidence="3 4">KCTC 32217</strain>
    </source>
</reference>
<dbReference type="RefSeq" id="WP_213945973.1">
    <property type="nucleotide sequence ID" value="NZ_JAHBGI010000018.1"/>
</dbReference>
<feature type="signal peptide" evidence="1">
    <location>
        <begin position="1"/>
        <end position="19"/>
    </location>
</feature>
<dbReference type="AlphaFoldDB" id="A0AAP2G5Z3"/>
<dbReference type="Proteomes" id="UP001319104">
    <property type="component" value="Unassembled WGS sequence"/>
</dbReference>
<proteinExistence type="predicted"/>
<evidence type="ECO:0000313" key="3">
    <source>
        <dbReference type="EMBL" id="MBS9525113.1"/>
    </source>
</evidence>
<gene>
    <name evidence="3" type="ORF">KI659_13920</name>
</gene>
<accession>A0AAP2G5Z3</accession>
<protein>
    <submittedName>
        <fullName evidence="3">DUF5103 domain-containing protein</fullName>
    </submittedName>
</protein>
<dbReference type="Pfam" id="PF17116">
    <property type="entry name" value="T9SS_plug_1st"/>
    <property type="match status" value="1"/>
</dbReference>
<dbReference type="InterPro" id="IPR031345">
    <property type="entry name" value="T9SS_Plug_N"/>
</dbReference>
<keyword evidence="1" id="KW-0732">Signal</keyword>